<feature type="signal peptide" evidence="1">
    <location>
        <begin position="1"/>
        <end position="21"/>
    </location>
</feature>
<dbReference type="Proteomes" id="UP000553343">
    <property type="component" value="Unassembled WGS sequence"/>
</dbReference>
<accession>A0A850T649</accession>
<evidence type="ECO:0000256" key="1">
    <source>
        <dbReference type="SAM" id="SignalP"/>
    </source>
</evidence>
<dbReference type="EMBL" id="JACADJ010000018">
    <property type="protein sequence ID" value="NWH04802.1"/>
    <property type="molecule type" value="Genomic_DNA"/>
</dbReference>
<proteinExistence type="predicted"/>
<protein>
    <submittedName>
        <fullName evidence="2">Uncharacterized protein</fullName>
    </submittedName>
</protein>
<gene>
    <name evidence="2" type="ORF">HXW94_07350</name>
</gene>
<keyword evidence="1" id="KW-0732">Signal</keyword>
<reference evidence="2 3" key="1">
    <citation type="submission" date="2020-06" db="EMBL/GenBank/DDBJ databases">
        <title>High-quality draft genome of sulfate reducer Desulfobacter latus type strain AcrS2 isolated from marine sediment.</title>
        <authorList>
            <person name="Hoppe M."/>
            <person name="Larsen C.K."/>
            <person name="Marshall I.P.G."/>
            <person name="Schramm A."/>
            <person name="Marietou A.G."/>
        </authorList>
    </citation>
    <scope>NUCLEOTIDE SEQUENCE [LARGE SCALE GENOMIC DNA]</scope>
    <source>
        <strain evidence="2 3">AcRS2</strain>
    </source>
</reference>
<organism evidence="2 3">
    <name type="scientific">Desulfobacter latus</name>
    <dbReference type="NCBI Taxonomy" id="2292"/>
    <lineage>
        <taxon>Bacteria</taxon>
        <taxon>Pseudomonadati</taxon>
        <taxon>Thermodesulfobacteriota</taxon>
        <taxon>Desulfobacteria</taxon>
        <taxon>Desulfobacterales</taxon>
        <taxon>Desulfobacteraceae</taxon>
        <taxon>Desulfobacter</taxon>
    </lineage>
</organism>
<dbReference type="AlphaFoldDB" id="A0A850T649"/>
<dbReference type="RefSeq" id="WP_178366255.1">
    <property type="nucleotide sequence ID" value="NZ_JACADJ010000018.1"/>
</dbReference>
<comment type="caution">
    <text evidence="2">The sequence shown here is derived from an EMBL/GenBank/DDBJ whole genome shotgun (WGS) entry which is preliminary data.</text>
</comment>
<feature type="chain" id="PRO_5032741409" evidence="1">
    <location>
        <begin position="22"/>
        <end position="286"/>
    </location>
</feature>
<sequence length="286" mass="33012">MKTIILALATILAMNSTLGYAEETTMIDKVKHFFSSDGENPLTPSIKEIVDQTQEVKDDIKDLSSNYVIKNIKQYNQMIEEIKDEAGSRKWFLFKRDDAEQFDILYNGIKEIRDFYQDLKKQNKNGKITKELRAYARQIDDFIAVIPRKIAENNQTKQMLQDQLKHLENLDPEKAAVRSDALSHRIMLCDKRIEMLSGFSQNFAKMRQVVADAGKSIDRFVFTVDESALVYDDVYKTLKLGRDISTAYRTLKELQSLDDISKNIMLSWKNLDEIVNALTANVTDFN</sequence>
<name>A0A850T649_9BACT</name>
<evidence type="ECO:0000313" key="3">
    <source>
        <dbReference type="Proteomes" id="UP000553343"/>
    </source>
</evidence>
<evidence type="ECO:0000313" key="2">
    <source>
        <dbReference type="EMBL" id="NWH04802.1"/>
    </source>
</evidence>
<keyword evidence="3" id="KW-1185">Reference proteome</keyword>